<dbReference type="EMBL" id="JAYMGO010000011">
    <property type="protein sequence ID" value="KAL1265692.1"/>
    <property type="molecule type" value="Genomic_DNA"/>
</dbReference>
<proteinExistence type="predicted"/>
<keyword evidence="2" id="KW-1185">Reference proteome</keyword>
<organism evidence="1 2">
    <name type="scientific">Cirrhinus molitorella</name>
    <name type="common">mud carp</name>
    <dbReference type="NCBI Taxonomy" id="172907"/>
    <lineage>
        <taxon>Eukaryota</taxon>
        <taxon>Metazoa</taxon>
        <taxon>Chordata</taxon>
        <taxon>Craniata</taxon>
        <taxon>Vertebrata</taxon>
        <taxon>Euteleostomi</taxon>
        <taxon>Actinopterygii</taxon>
        <taxon>Neopterygii</taxon>
        <taxon>Teleostei</taxon>
        <taxon>Ostariophysi</taxon>
        <taxon>Cypriniformes</taxon>
        <taxon>Cyprinidae</taxon>
        <taxon>Labeoninae</taxon>
        <taxon>Labeonini</taxon>
        <taxon>Cirrhinus</taxon>
    </lineage>
</organism>
<evidence type="ECO:0000313" key="2">
    <source>
        <dbReference type="Proteomes" id="UP001558613"/>
    </source>
</evidence>
<dbReference type="Proteomes" id="UP001558613">
    <property type="component" value="Unassembled WGS sequence"/>
</dbReference>
<accession>A0ABR3MM40</accession>
<evidence type="ECO:0000313" key="1">
    <source>
        <dbReference type="EMBL" id="KAL1265692.1"/>
    </source>
</evidence>
<name>A0ABR3MM40_9TELE</name>
<protein>
    <submittedName>
        <fullName evidence="1">Uncharacterized protein</fullName>
    </submittedName>
</protein>
<gene>
    <name evidence="1" type="ORF">QQF64_003719</name>
</gene>
<reference evidence="1 2" key="1">
    <citation type="submission" date="2023-09" db="EMBL/GenBank/DDBJ databases">
        <authorList>
            <person name="Wang M."/>
        </authorList>
    </citation>
    <scope>NUCLEOTIDE SEQUENCE [LARGE SCALE GENOMIC DNA]</scope>
    <source>
        <strain evidence="1">GT-2023</strain>
        <tissue evidence="1">Liver</tissue>
    </source>
</reference>
<comment type="caution">
    <text evidence="1">The sequence shown here is derived from an EMBL/GenBank/DDBJ whole genome shotgun (WGS) entry which is preliminary data.</text>
</comment>
<sequence>MERHFLRSDKADIITPVKLQTPFLPSHTDLHCASGPGLEWHGHSEVPELPRTCGAFSATAILFPDPGNFRAADLPKSSAKHLLLNNQNSEKTFQSHGTLL</sequence>